<organism evidence="7 8">
    <name type="scientific">Streptococcus mitis</name>
    <dbReference type="NCBI Taxonomy" id="28037"/>
    <lineage>
        <taxon>Bacteria</taxon>
        <taxon>Bacillati</taxon>
        <taxon>Bacillota</taxon>
        <taxon>Bacilli</taxon>
        <taxon>Lactobacillales</taxon>
        <taxon>Streptococcaceae</taxon>
        <taxon>Streptococcus</taxon>
        <taxon>Streptococcus mitis group</taxon>
    </lineage>
</organism>
<dbReference type="AlphaFoldDB" id="A0A943AM77"/>
<evidence type="ECO:0000256" key="5">
    <source>
        <dbReference type="ARBA" id="ARBA00023044"/>
    </source>
</evidence>
<reference evidence="7" key="1">
    <citation type="submission" date="2021-02" db="EMBL/GenBank/DDBJ databases">
        <title>Infant gut strain persistence is associated with maternal origin, phylogeny, and functional potential including surface adhesion and iron acquisition.</title>
        <authorList>
            <person name="Lou Y.C."/>
        </authorList>
    </citation>
    <scope>NUCLEOTIDE SEQUENCE</scope>
    <source>
        <strain evidence="7">L3_114_025G1_dasL3_114_025G1_concoct_29</strain>
    </source>
</reference>
<comment type="function">
    <text evidence="1">Acts as a pheromone, induces cells to develop competence for genetic transformation.</text>
</comment>
<dbReference type="Pfam" id="PF03047">
    <property type="entry name" value="ComC"/>
    <property type="match status" value="1"/>
</dbReference>
<dbReference type="Proteomes" id="UP000759590">
    <property type="component" value="Unassembled WGS sequence"/>
</dbReference>
<dbReference type="InterPro" id="IPR004288">
    <property type="entry name" value="Competence_ComC"/>
</dbReference>
<name>A0A943AM77_STRMT</name>
<evidence type="ECO:0000256" key="4">
    <source>
        <dbReference type="ARBA" id="ARBA00022525"/>
    </source>
</evidence>
<gene>
    <name evidence="7" type="primary">comC</name>
    <name evidence="7" type="ORF">KHZ51_03730</name>
</gene>
<accession>A0A943AM77</accession>
<evidence type="ECO:0000256" key="1">
    <source>
        <dbReference type="ARBA" id="ARBA00002667"/>
    </source>
</evidence>
<evidence type="ECO:0000313" key="8">
    <source>
        <dbReference type="Proteomes" id="UP000759590"/>
    </source>
</evidence>
<sequence length="43" mass="5279">MKNTVKLEQFVALKEKDLQKIQGGEMRKMNEKSFNFFNIFRRR</sequence>
<dbReference type="EMBL" id="JAGZLW010000011">
    <property type="protein sequence ID" value="MBS4947812.1"/>
    <property type="molecule type" value="Genomic_DNA"/>
</dbReference>
<keyword evidence="4" id="KW-0964">Secreted</keyword>
<protein>
    <submittedName>
        <fullName evidence="7">Competence-stimulating peptide ComC</fullName>
    </submittedName>
</protein>
<comment type="subcellular location">
    <subcellularLocation>
        <location evidence="2">Secreted</location>
    </subcellularLocation>
</comment>
<keyword evidence="6" id="KW-0178">Competence</keyword>
<dbReference type="GO" id="GO:0005186">
    <property type="term" value="F:pheromone activity"/>
    <property type="evidence" value="ECO:0007669"/>
    <property type="project" value="UniProtKB-KW"/>
</dbReference>
<comment type="similarity">
    <text evidence="3">Belongs to the ComC family.</text>
</comment>
<comment type="caution">
    <text evidence="7">The sequence shown here is derived from an EMBL/GenBank/DDBJ whole genome shotgun (WGS) entry which is preliminary data.</text>
</comment>
<dbReference type="GO" id="GO:0005576">
    <property type="term" value="C:extracellular region"/>
    <property type="evidence" value="ECO:0007669"/>
    <property type="project" value="UniProtKB-SubCell"/>
</dbReference>
<proteinExistence type="inferred from homology"/>
<evidence type="ECO:0000313" key="7">
    <source>
        <dbReference type="EMBL" id="MBS4947812.1"/>
    </source>
</evidence>
<dbReference type="GO" id="GO:0030420">
    <property type="term" value="P:establishment of competence for transformation"/>
    <property type="evidence" value="ECO:0007669"/>
    <property type="project" value="UniProtKB-KW"/>
</dbReference>
<evidence type="ECO:0000256" key="2">
    <source>
        <dbReference type="ARBA" id="ARBA00004613"/>
    </source>
</evidence>
<dbReference type="NCBIfam" id="NF033214">
    <property type="entry name" value="ComC_Streptocco"/>
    <property type="match status" value="1"/>
</dbReference>
<keyword evidence="5" id="KW-0588">Pheromone</keyword>
<evidence type="ECO:0000256" key="3">
    <source>
        <dbReference type="ARBA" id="ARBA00009039"/>
    </source>
</evidence>
<evidence type="ECO:0000256" key="6">
    <source>
        <dbReference type="ARBA" id="ARBA00023287"/>
    </source>
</evidence>